<sequence length="121" mass="13387">MKSIRAAFTLLFVFSFQAKAATDFEEASTRLCDKIQQCAYDELESQQQLNDQMRQMINGVVDSMCEQYLQKTDQLEDGETEQAAVACLDSLSGLSCDALQGGDPTTPACKKFEQVADQSQP</sequence>
<evidence type="ECO:0000313" key="3">
    <source>
        <dbReference type="Proteomes" id="UP000304912"/>
    </source>
</evidence>
<gene>
    <name evidence="2" type="ORF">FBQ74_06910</name>
</gene>
<dbReference type="AlphaFoldDB" id="A0A5B7YC23"/>
<accession>A0A5B7YC23</accession>
<dbReference type="OrthoDB" id="6332945at2"/>
<keyword evidence="1" id="KW-0732">Signal</keyword>
<keyword evidence="3" id="KW-1185">Reference proteome</keyword>
<evidence type="ECO:0000256" key="1">
    <source>
        <dbReference type="SAM" id="SignalP"/>
    </source>
</evidence>
<dbReference type="Proteomes" id="UP000304912">
    <property type="component" value="Chromosome"/>
</dbReference>
<dbReference type="EMBL" id="CP039852">
    <property type="protein sequence ID" value="QCZ93232.1"/>
    <property type="molecule type" value="Genomic_DNA"/>
</dbReference>
<protein>
    <recommendedName>
        <fullName evidence="4">Cysteine rich repeat-containing protein</fullName>
    </recommendedName>
</protein>
<evidence type="ECO:0000313" key="2">
    <source>
        <dbReference type="EMBL" id="QCZ93232.1"/>
    </source>
</evidence>
<name>A0A5B7YC23_9ALTE</name>
<feature type="signal peptide" evidence="1">
    <location>
        <begin position="1"/>
        <end position="20"/>
    </location>
</feature>
<dbReference type="KEGG" id="salk:FBQ74_06910"/>
<reference evidence="2 3" key="1">
    <citation type="submission" date="2019-04" db="EMBL/GenBank/DDBJ databases">
        <title>Salinimonas iocasae sp. nov., a halophilic bacterium isolated from the outer tube casing of tubeworms in Okinawa Trough.</title>
        <authorList>
            <person name="Zhang H."/>
            <person name="Wang H."/>
            <person name="Li C."/>
        </authorList>
    </citation>
    <scope>NUCLEOTIDE SEQUENCE [LARGE SCALE GENOMIC DNA]</scope>
    <source>
        <strain evidence="2 3">KX18D6</strain>
    </source>
</reference>
<organism evidence="2 3">
    <name type="scientific">Salinimonas iocasae</name>
    <dbReference type="NCBI Taxonomy" id="2572577"/>
    <lineage>
        <taxon>Bacteria</taxon>
        <taxon>Pseudomonadati</taxon>
        <taxon>Pseudomonadota</taxon>
        <taxon>Gammaproteobacteria</taxon>
        <taxon>Alteromonadales</taxon>
        <taxon>Alteromonadaceae</taxon>
        <taxon>Alteromonas/Salinimonas group</taxon>
        <taxon>Salinimonas</taxon>
    </lineage>
</organism>
<proteinExistence type="predicted"/>
<evidence type="ECO:0008006" key="4">
    <source>
        <dbReference type="Google" id="ProtNLM"/>
    </source>
</evidence>
<feature type="chain" id="PRO_5022752095" description="Cysteine rich repeat-containing protein" evidence="1">
    <location>
        <begin position="21"/>
        <end position="121"/>
    </location>
</feature>
<dbReference type="RefSeq" id="WP_139755978.1">
    <property type="nucleotide sequence ID" value="NZ_CP039852.1"/>
</dbReference>